<dbReference type="EMBL" id="RBZO01000001">
    <property type="protein sequence ID" value="RKQ18577.1"/>
    <property type="molecule type" value="Genomic_DNA"/>
</dbReference>
<dbReference type="GO" id="GO:0016491">
    <property type="term" value="F:oxidoreductase activity"/>
    <property type="evidence" value="ECO:0007669"/>
    <property type="project" value="UniProtKB-KW"/>
</dbReference>
<comment type="caution">
    <text evidence="3">The sequence shown here is derived from an EMBL/GenBank/DDBJ whole genome shotgun (WGS) entry which is preliminary data.</text>
</comment>
<dbReference type="InterPro" id="IPR050523">
    <property type="entry name" value="AKR_Detox_Biosynth"/>
</dbReference>
<protein>
    <submittedName>
        <fullName evidence="3">Aldo/keto reductase</fullName>
    </submittedName>
</protein>
<evidence type="ECO:0000259" key="2">
    <source>
        <dbReference type="Pfam" id="PF00248"/>
    </source>
</evidence>
<dbReference type="InterPro" id="IPR023210">
    <property type="entry name" value="NADP_OxRdtase_dom"/>
</dbReference>
<dbReference type="PANTHER" id="PTHR43364:SF4">
    <property type="entry name" value="NAD(P)-LINKED OXIDOREDUCTASE SUPERFAMILY PROTEIN"/>
    <property type="match status" value="1"/>
</dbReference>
<dbReference type="CDD" id="cd19083">
    <property type="entry name" value="AKR_AKR11A1_11D1"/>
    <property type="match status" value="1"/>
</dbReference>
<sequence>MAKQVQLGKSDLYVNPIGLGTNAVGGHNLYPNLDEEAGKELVRTSINHGINFIDTALLYGPGRSEELIGEVVKETGKRSDLVIATKVAPKFVGNEMFNDNSPSFLKAEVEKSLKRLQTDYIDLMYIHYPDEGTPKDEAVGALKELKDEGKIRSIGVSNFTLDQLKEGNKDAYIDVYQGEYNLLNRSAEETLFPYLTEQNISFVPFFPLASGLLTGKYTKDTVFNDLRKGLPYFQGEAFVQNLEKVEKVRKIANAKGVEVAHVVLAWYLTRDAIDTIIPGAKNAEQVLSNLKTLEVQLTNEEVQEIDGIFG</sequence>
<dbReference type="PRINTS" id="PR00069">
    <property type="entry name" value="ALDKETRDTASE"/>
</dbReference>
<gene>
    <name evidence="3" type="ORF">D8M05_00225</name>
</gene>
<name>A0A494Z7R5_9BACI</name>
<dbReference type="RefSeq" id="WP_121127549.1">
    <property type="nucleotide sequence ID" value="NZ_JBHUFK010000020.1"/>
</dbReference>
<dbReference type="Proteomes" id="UP000281813">
    <property type="component" value="Unassembled WGS sequence"/>
</dbReference>
<dbReference type="SUPFAM" id="SSF51430">
    <property type="entry name" value="NAD(P)-linked oxidoreductase"/>
    <property type="match status" value="1"/>
</dbReference>
<proteinExistence type="predicted"/>
<dbReference type="Pfam" id="PF00248">
    <property type="entry name" value="Aldo_ket_red"/>
    <property type="match status" value="1"/>
</dbReference>
<dbReference type="FunFam" id="3.20.20.100:FF:000004">
    <property type="entry name" value="Oxidoreductase, aldo/keto reductase"/>
    <property type="match status" value="1"/>
</dbReference>
<evidence type="ECO:0000256" key="1">
    <source>
        <dbReference type="ARBA" id="ARBA00023002"/>
    </source>
</evidence>
<dbReference type="Gene3D" id="3.20.20.100">
    <property type="entry name" value="NADP-dependent oxidoreductase domain"/>
    <property type="match status" value="1"/>
</dbReference>
<dbReference type="InterPro" id="IPR036812">
    <property type="entry name" value="NAD(P)_OxRdtase_dom_sf"/>
</dbReference>
<keyword evidence="1" id="KW-0560">Oxidoreductase</keyword>
<feature type="domain" description="NADP-dependent oxidoreductase" evidence="2">
    <location>
        <begin position="16"/>
        <end position="308"/>
    </location>
</feature>
<organism evidence="3 4">
    <name type="scientific">Oceanobacillus bengalensis</name>
    <dbReference type="NCBI Taxonomy" id="1435466"/>
    <lineage>
        <taxon>Bacteria</taxon>
        <taxon>Bacillati</taxon>
        <taxon>Bacillota</taxon>
        <taxon>Bacilli</taxon>
        <taxon>Bacillales</taxon>
        <taxon>Bacillaceae</taxon>
        <taxon>Oceanobacillus</taxon>
    </lineage>
</organism>
<keyword evidence="4" id="KW-1185">Reference proteome</keyword>
<dbReference type="InterPro" id="IPR018170">
    <property type="entry name" value="Aldo/ket_reductase_CS"/>
</dbReference>
<evidence type="ECO:0000313" key="4">
    <source>
        <dbReference type="Proteomes" id="UP000281813"/>
    </source>
</evidence>
<dbReference type="OrthoDB" id="9773828at2"/>
<dbReference type="InterPro" id="IPR020471">
    <property type="entry name" value="AKR"/>
</dbReference>
<reference evidence="3 4" key="1">
    <citation type="journal article" date="2015" name="Antonie Van Leeuwenhoek">
        <title>Oceanobacillus bengalensis sp. nov., a bacterium isolated from seawater of the Bay of Bengal.</title>
        <authorList>
            <person name="Yongchang O."/>
            <person name="Xiang W."/>
            <person name="Wang G."/>
        </authorList>
    </citation>
    <scope>NUCLEOTIDE SEQUENCE [LARGE SCALE GENOMIC DNA]</scope>
    <source>
        <strain evidence="3 4">MCCC 1K00260</strain>
    </source>
</reference>
<accession>A0A494Z7R5</accession>
<dbReference type="GO" id="GO:0005829">
    <property type="term" value="C:cytosol"/>
    <property type="evidence" value="ECO:0007669"/>
    <property type="project" value="TreeGrafter"/>
</dbReference>
<dbReference type="PANTHER" id="PTHR43364">
    <property type="entry name" value="NADH-SPECIFIC METHYLGLYOXAL REDUCTASE-RELATED"/>
    <property type="match status" value="1"/>
</dbReference>
<dbReference type="AlphaFoldDB" id="A0A494Z7R5"/>
<evidence type="ECO:0000313" key="3">
    <source>
        <dbReference type="EMBL" id="RKQ18577.1"/>
    </source>
</evidence>
<dbReference type="PROSITE" id="PS00062">
    <property type="entry name" value="ALDOKETO_REDUCTASE_2"/>
    <property type="match status" value="1"/>
</dbReference>